<dbReference type="PANTHER" id="PTHR20889">
    <property type="entry name" value="PHOSPHATASE, ORPHAN 1, 2"/>
    <property type="match status" value="1"/>
</dbReference>
<sequence>MIQGVIIERIQNFLSREGKKKFIYLGDGNGDFCPSLKLKESDYLMPRKEFPLSDLVSKNSNKIKAVVHGWKDGEELENVLVHIINKEIEGNKINNNNSTPKISIDCKLGSIPMDTTPHQPLPKPLPVRH</sequence>
<proteinExistence type="predicted"/>
<dbReference type="Proteomes" id="UP001341840">
    <property type="component" value="Unassembled WGS sequence"/>
</dbReference>
<dbReference type="InterPro" id="IPR023214">
    <property type="entry name" value="HAD_sf"/>
</dbReference>
<dbReference type="EMBL" id="JASCZI010278921">
    <property type="protein sequence ID" value="MED6227231.1"/>
    <property type="molecule type" value="Genomic_DNA"/>
</dbReference>
<reference evidence="1 2" key="1">
    <citation type="journal article" date="2023" name="Plants (Basel)">
        <title>Bridging the Gap: Combining Genomics and Transcriptomics Approaches to Understand Stylosanthes scabra, an Orphan Legume from the Brazilian Caatinga.</title>
        <authorList>
            <person name="Ferreira-Neto J.R.C."/>
            <person name="da Silva M.D."/>
            <person name="Binneck E."/>
            <person name="de Melo N.F."/>
            <person name="da Silva R.H."/>
            <person name="de Melo A.L.T.M."/>
            <person name="Pandolfi V."/>
            <person name="Bustamante F.O."/>
            <person name="Brasileiro-Vidal A.C."/>
            <person name="Benko-Iseppon A.M."/>
        </authorList>
    </citation>
    <scope>NUCLEOTIDE SEQUENCE [LARGE SCALE GENOMIC DNA]</scope>
    <source>
        <tissue evidence="1">Leaves</tissue>
    </source>
</reference>
<evidence type="ECO:0000313" key="1">
    <source>
        <dbReference type="EMBL" id="MED6227231.1"/>
    </source>
</evidence>
<comment type="caution">
    <text evidence="1">The sequence shown here is derived from an EMBL/GenBank/DDBJ whole genome shotgun (WGS) entry which is preliminary data.</text>
</comment>
<gene>
    <name evidence="1" type="ORF">PIB30_111420</name>
</gene>
<accession>A0ABU6ZZL3</accession>
<dbReference type="PANTHER" id="PTHR20889:SF17">
    <property type="entry name" value="2,3-DIKETO-5-METHYLTHIO-1-PHOSPHOPENTANE PHOSPHATASE"/>
    <property type="match status" value="1"/>
</dbReference>
<name>A0ABU6ZZL3_9FABA</name>
<protein>
    <submittedName>
        <fullName evidence="1">Uncharacterized protein</fullName>
    </submittedName>
</protein>
<dbReference type="Gene3D" id="3.40.50.1000">
    <property type="entry name" value="HAD superfamily/HAD-like"/>
    <property type="match status" value="1"/>
</dbReference>
<keyword evidence="2" id="KW-1185">Reference proteome</keyword>
<dbReference type="InterPro" id="IPR016965">
    <property type="entry name" value="Pase_PHOSPHO-typ"/>
</dbReference>
<dbReference type="Pfam" id="PF06888">
    <property type="entry name" value="Put_Phosphatase"/>
    <property type="match status" value="1"/>
</dbReference>
<evidence type="ECO:0000313" key="2">
    <source>
        <dbReference type="Proteomes" id="UP001341840"/>
    </source>
</evidence>
<organism evidence="1 2">
    <name type="scientific">Stylosanthes scabra</name>
    <dbReference type="NCBI Taxonomy" id="79078"/>
    <lineage>
        <taxon>Eukaryota</taxon>
        <taxon>Viridiplantae</taxon>
        <taxon>Streptophyta</taxon>
        <taxon>Embryophyta</taxon>
        <taxon>Tracheophyta</taxon>
        <taxon>Spermatophyta</taxon>
        <taxon>Magnoliopsida</taxon>
        <taxon>eudicotyledons</taxon>
        <taxon>Gunneridae</taxon>
        <taxon>Pentapetalae</taxon>
        <taxon>rosids</taxon>
        <taxon>fabids</taxon>
        <taxon>Fabales</taxon>
        <taxon>Fabaceae</taxon>
        <taxon>Papilionoideae</taxon>
        <taxon>50 kb inversion clade</taxon>
        <taxon>dalbergioids sensu lato</taxon>
        <taxon>Dalbergieae</taxon>
        <taxon>Pterocarpus clade</taxon>
        <taxon>Stylosanthes</taxon>
    </lineage>
</organism>